<organism evidence="1 2">
    <name type="scientific">Rhodocollybia butyracea</name>
    <dbReference type="NCBI Taxonomy" id="206335"/>
    <lineage>
        <taxon>Eukaryota</taxon>
        <taxon>Fungi</taxon>
        <taxon>Dikarya</taxon>
        <taxon>Basidiomycota</taxon>
        <taxon>Agaricomycotina</taxon>
        <taxon>Agaricomycetes</taxon>
        <taxon>Agaricomycetidae</taxon>
        <taxon>Agaricales</taxon>
        <taxon>Marasmiineae</taxon>
        <taxon>Omphalotaceae</taxon>
        <taxon>Rhodocollybia</taxon>
    </lineage>
</organism>
<evidence type="ECO:0000313" key="1">
    <source>
        <dbReference type="EMBL" id="KAF9073156.1"/>
    </source>
</evidence>
<dbReference type="AlphaFoldDB" id="A0A9P5UBJ7"/>
<reference evidence="1" key="1">
    <citation type="submission" date="2020-11" db="EMBL/GenBank/DDBJ databases">
        <authorList>
            <consortium name="DOE Joint Genome Institute"/>
            <person name="Ahrendt S."/>
            <person name="Riley R."/>
            <person name="Andreopoulos W."/>
            <person name="Labutti K."/>
            <person name="Pangilinan J."/>
            <person name="Ruiz-Duenas F.J."/>
            <person name="Barrasa J.M."/>
            <person name="Sanchez-Garcia M."/>
            <person name="Camarero S."/>
            <person name="Miyauchi S."/>
            <person name="Serrano A."/>
            <person name="Linde D."/>
            <person name="Babiker R."/>
            <person name="Drula E."/>
            <person name="Ayuso-Fernandez I."/>
            <person name="Pacheco R."/>
            <person name="Padilla G."/>
            <person name="Ferreira P."/>
            <person name="Barriuso J."/>
            <person name="Kellner H."/>
            <person name="Castanera R."/>
            <person name="Alfaro M."/>
            <person name="Ramirez L."/>
            <person name="Pisabarro A.G."/>
            <person name="Kuo A."/>
            <person name="Tritt A."/>
            <person name="Lipzen A."/>
            <person name="He G."/>
            <person name="Yan M."/>
            <person name="Ng V."/>
            <person name="Cullen D."/>
            <person name="Martin F."/>
            <person name="Rosso M.-N."/>
            <person name="Henrissat B."/>
            <person name="Hibbett D."/>
            <person name="Martinez A.T."/>
            <person name="Grigoriev I.V."/>
        </authorList>
    </citation>
    <scope>NUCLEOTIDE SEQUENCE</scope>
    <source>
        <strain evidence="1">AH 40177</strain>
    </source>
</reference>
<keyword evidence="2" id="KW-1185">Reference proteome</keyword>
<dbReference type="InterPro" id="IPR035918">
    <property type="entry name" value="CytB_endotoxin-like_sf"/>
</dbReference>
<protein>
    <submittedName>
        <fullName evidence="1">Uncharacterized protein</fullName>
    </submittedName>
</protein>
<dbReference type="Gene3D" id="3.40.198.10">
    <property type="entry name" value="Delta-endotoxin CytB-like"/>
    <property type="match status" value="2"/>
</dbReference>
<dbReference type="Proteomes" id="UP000772434">
    <property type="component" value="Unassembled WGS sequence"/>
</dbReference>
<dbReference type="EMBL" id="JADNRY010000019">
    <property type="protein sequence ID" value="KAF9073156.1"/>
    <property type="molecule type" value="Genomic_DNA"/>
</dbReference>
<proteinExistence type="predicted"/>
<gene>
    <name evidence="1" type="ORF">BDP27DRAFT_1318980</name>
</gene>
<dbReference type="SUPFAM" id="SSF55676">
    <property type="entry name" value="CytB endotoxin-like"/>
    <property type="match status" value="2"/>
</dbReference>
<accession>A0A9P5UBJ7</accession>
<sequence length="352" mass="39301">MTSNSIVHRGRKYFELSKLPSSLQPAATNVYNFVSAYSDKFDWVVFKAAIDAYNGEAIKYETVISTTIRHSDINISNLVAQVAEFLANAFGVQVERSEVEAQVTGNKSNYYAVLAASKPDLTEFFDCILVTIKLDKEAASEQSFFAEVHAIQLIINKSFKVASQPKFDVFSQLPPPLVHVNDHIIEFASSNVDPETREFNWTEFKRAVDTKNGKGLTYENIRTNAIQRSDSTIPLVVDQVVSYLTAVCTAKVDKPPLEHRLRTAFNPSSNEGKAWFSSRQSGQVSEFQYRGIFGVPIEGVDDYFYSFVATATIKAEETHESGFLGLFRSTETKLSAEVKVLELIVSKTFSGF</sequence>
<evidence type="ECO:0000313" key="2">
    <source>
        <dbReference type="Proteomes" id="UP000772434"/>
    </source>
</evidence>
<comment type="caution">
    <text evidence="1">The sequence shown here is derived from an EMBL/GenBank/DDBJ whole genome shotgun (WGS) entry which is preliminary data.</text>
</comment>
<name>A0A9P5UBJ7_9AGAR</name>